<accession>A0A6L2PQ96</accession>
<comment type="function">
    <text evidence="10">tRNA nucleus export receptor which facilitates tRNA translocation across the nuclear pore complex.</text>
</comment>
<evidence type="ECO:0000256" key="1">
    <source>
        <dbReference type="ARBA" id="ARBA00004496"/>
    </source>
</evidence>
<evidence type="ECO:0000259" key="11">
    <source>
        <dbReference type="Pfam" id="PF08389"/>
    </source>
</evidence>
<dbReference type="InterPro" id="IPR045546">
    <property type="entry name" value="Exportin-T_C"/>
</dbReference>
<evidence type="ECO:0000256" key="9">
    <source>
        <dbReference type="ARBA" id="ARBA00032199"/>
    </source>
</evidence>
<comment type="caution">
    <text evidence="13">The sequence shown here is derived from an EMBL/GenBank/DDBJ whole genome shotgun (WGS) entry which is preliminary data.</text>
</comment>
<dbReference type="InterPro" id="IPR011989">
    <property type="entry name" value="ARM-like"/>
</dbReference>
<dbReference type="SUPFAM" id="SSF48371">
    <property type="entry name" value="ARM repeat"/>
    <property type="match status" value="1"/>
</dbReference>
<keyword evidence="4 10" id="KW-0963">Cytoplasm</keyword>
<dbReference type="InterPro" id="IPR013598">
    <property type="entry name" value="Exportin-1/Importin-b-like"/>
</dbReference>
<comment type="subcellular location">
    <subcellularLocation>
        <location evidence="1 10">Cytoplasm</location>
    </subcellularLocation>
    <subcellularLocation>
        <location evidence="10">Nucleus</location>
    </subcellularLocation>
    <text evidence="10">Shuttles between the nucleus and the cytoplasm.</text>
</comment>
<evidence type="ECO:0000313" key="13">
    <source>
        <dbReference type="EMBL" id="GFG34801.1"/>
    </source>
</evidence>
<organism evidence="13 14">
    <name type="scientific">Coptotermes formosanus</name>
    <name type="common">Formosan subterranean termite</name>
    <dbReference type="NCBI Taxonomy" id="36987"/>
    <lineage>
        <taxon>Eukaryota</taxon>
        <taxon>Metazoa</taxon>
        <taxon>Ecdysozoa</taxon>
        <taxon>Arthropoda</taxon>
        <taxon>Hexapoda</taxon>
        <taxon>Insecta</taxon>
        <taxon>Pterygota</taxon>
        <taxon>Neoptera</taxon>
        <taxon>Polyneoptera</taxon>
        <taxon>Dictyoptera</taxon>
        <taxon>Blattodea</taxon>
        <taxon>Blattoidea</taxon>
        <taxon>Termitoidae</taxon>
        <taxon>Rhinotermitidae</taxon>
        <taxon>Coptotermes</taxon>
    </lineage>
</organism>
<dbReference type="OrthoDB" id="26399at2759"/>
<dbReference type="GO" id="GO:0016363">
    <property type="term" value="C:nuclear matrix"/>
    <property type="evidence" value="ECO:0007669"/>
    <property type="project" value="TreeGrafter"/>
</dbReference>
<dbReference type="PANTHER" id="PTHR15952:SF11">
    <property type="entry name" value="EXPORTIN-T"/>
    <property type="match status" value="1"/>
</dbReference>
<name>A0A6L2PQ96_COPFO</name>
<dbReference type="GO" id="GO:0000049">
    <property type="term" value="F:tRNA binding"/>
    <property type="evidence" value="ECO:0007669"/>
    <property type="project" value="UniProtKB-UniRule"/>
</dbReference>
<evidence type="ECO:0000256" key="10">
    <source>
        <dbReference type="RuleBase" id="RU366037"/>
    </source>
</evidence>
<keyword evidence="6 10" id="KW-0694">RNA-binding</keyword>
<dbReference type="Pfam" id="PF08389">
    <property type="entry name" value="Xpo1"/>
    <property type="match status" value="1"/>
</dbReference>
<dbReference type="Gene3D" id="1.25.10.10">
    <property type="entry name" value="Leucine-rich Repeat Variant"/>
    <property type="match status" value="1"/>
</dbReference>
<dbReference type="GO" id="GO:0031267">
    <property type="term" value="F:small GTPase binding"/>
    <property type="evidence" value="ECO:0007669"/>
    <property type="project" value="InterPro"/>
</dbReference>
<dbReference type="GO" id="GO:0005737">
    <property type="term" value="C:cytoplasm"/>
    <property type="evidence" value="ECO:0007669"/>
    <property type="project" value="UniProtKB-SubCell"/>
</dbReference>
<feature type="domain" description="Exportin-1/Importin-beta-like" evidence="11">
    <location>
        <begin position="100"/>
        <end position="248"/>
    </location>
</feature>
<evidence type="ECO:0000256" key="8">
    <source>
        <dbReference type="ARBA" id="ARBA00029784"/>
    </source>
</evidence>
<dbReference type="FunFam" id="1.25.10.10:FF:000105">
    <property type="entry name" value="Exportin for tRNA"/>
    <property type="match status" value="1"/>
</dbReference>
<reference evidence="14" key="1">
    <citation type="submission" date="2020-01" db="EMBL/GenBank/DDBJ databases">
        <title>Draft genome sequence of the Termite Coptotermes fromosanus.</title>
        <authorList>
            <person name="Itakura S."/>
            <person name="Yosikawa Y."/>
            <person name="Umezawa K."/>
        </authorList>
    </citation>
    <scope>NUCLEOTIDE SEQUENCE [LARGE SCALE GENOMIC DNA]</scope>
</reference>
<dbReference type="Proteomes" id="UP000502823">
    <property type="component" value="Unassembled WGS sequence"/>
</dbReference>
<dbReference type="Pfam" id="PF19282">
    <property type="entry name" value="Exportin-T"/>
    <property type="match status" value="1"/>
</dbReference>
<dbReference type="PANTHER" id="PTHR15952">
    <property type="entry name" value="EXPORTIN-T/LOS1"/>
    <property type="match status" value="1"/>
</dbReference>
<comment type="similarity">
    <text evidence="10">Belongs to the exportin family.</text>
</comment>
<evidence type="ECO:0000256" key="5">
    <source>
        <dbReference type="ARBA" id="ARBA00022555"/>
    </source>
</evidence>
<evidence type="ECO:0000256" key="6">
    <source>
        <dbReference type="ARBA" id="ARBA00022884"/>
    </source>
</evidence>
<dbReference type="GO" id="GO:0071528">
    <property type="term" value="P:tRNA re-export from nucleus"/>
    <property type="evidence" value="ECO:0007669"/>
    <property type="project" value="UniProtKB-UniRule"/>
</dbReference>
<gene>
    <name evidence="13" type="ORF">Cfor_00138</name>
</gene>
<protein>
    <recommendedName>
        <fullName evidence="2 10">Exportin-T</fullName>
    </recommendedName>
    <alternativeName>
        <fullName evidence="8 10">Exportin(tRNA)</fullName>
    </alternativeName>
    <alternativeName>
        <fullName evidence="9 10">tRNA exportin</fullName>
    </alternativeName>
</protein>
<dbReference type="InterPro" id="IPR040017">
    <property type="entry name" value="XPOT"/>
</dbReference>
<evidence type="ECO:0000256" key="3">
    <source>
        <dbReference type="ARBA" id="ARBA00022448"/>
    </source>
</evidence>
<dbReference type="EMBL" id="BLKM01008748">
    <property type="protein sequence ID" value="GFG34801.1"/>
    <property type="molecule type" value="Genomic_DNA"/>
</dbReference>
<dbReference type="InParanoid" id="A0A6L2PQ96"/>
<evidence type="ECO:0000256" key="2">
    <source>
        <dbReference type="ARBA" id="ARBA00018928"/>
    </source>
</evidence>
<evidence type="ECO:0000256" key="7">
    <source>
        <dbReference type="ARBA" id="ARBA00023242"/>
    </source>
</evidence>
<evidence type="ECO:0000259" key="12">
    <source>
        <dbReference type="Pfam" id="PF19282"/>
    </source>
</evidence>
<keyword evidence="3 10" id="KW-0813">Transport</keyword>
<keyword evidence="14" id="KW-1185">Reference proteome</keyword>
<dbReference type="AlphaFoldDB" id="A0A6L2PQ96"/>
<dbReference type="InterPro" id="IPR016024">
    <property type="entry name" value="ARM-type_fold"/>
</dbReference>
<sequence>MEEEVLQNLEPKADVAAQQCALARLEQLKNSEVGWQFCMSTLTSGMTQHNHLRFFCFQVVEHYIKNHYNSDNLADQQRVREFLSCWIQLQCTQLGRQEATFLRNKAAQVFALVFVRDYPLHWADFFGDLIKTLSFGPHAIDIYIRVLKAIDSEVADRDIIRTPQEAERNAAIKNAMRGSCVEKLVESWYHILKTYETSNPELINQCLEVIGAYVAWIDIALVANDRFIELLLSLLHRTESREAATDCLHDIVSKGMEPLDKLQLIETLFPVLQNSGILKPLQDDETDFSCKLSRLVNGIGLNLIDAYNKLSKSGSTEQVALLQNAVEQKVPVMIEFLNNDYDDVSAAVLEFAKEYIHVLKAKVMQTEEQLAYAHTLLVTVVHKMKYDESYRFEQEGEDEATFQEFRKQLKVLFDNLAGVNKELVIDYVSKFTTNTLSEWRTASFQDVEIAIYLLYLMGEAIPASGGNHFTGDQTKVSAMQTMMHVLVTCDVSHHPHPAVTLQYVETVVRYEKFFNTEPEHIPYVLTAFLDQRGVRNSSPLIRSRCAYLFSRFVKCLRQVFEINSTLIQPYIKEVLGPLEDLLILIPPENGSSLISEDDQLYLYEAAAVMIVSGAFGAQQKGMLMSNLLIPVMDKFKTVMSQLLLEVDEQKQELLAQCLCHAMAVTSRASKAFTNHQTMKSCCCVPVFVEATKVFLRCLQIPTQSQVLQSGVRQFLHRMVVCLEEELLPYIPQASEGLLKGSDIRSIQEYVPLIVQIIAKFKKEVIPFLQQVFMPIVNAIFSVLSLPVEENDEQGKREKQLLQRNYFQFISAIVTNNISEVLNAQDSQFLEQVMMSIIRGAVDFPDPVAQKTCFSILRKLVELWGGKEQPDGFTQFIYKNIVPACFMAPLKSTFDLSDAQTSLALAESAMCLKAVLQRRKQMFQAKVGEKIKMHILYFITFFHKSCHLGDDVEKYSRATQATDDNMVHVQCLLNK</sequence>
<keyword evidence="7 10" id="KW-0539">Nucleus</keyword>
<evidence type="ECO:0000256" key="4">
    <source>
        <dbReference type="ARBA" id="ARBA00022490"/>
    </source>
</evidence>
<evidence type="ECO:0000313" key="14">
    <source>
        <dbReference type="Proteomes" id="UP000502823"/>
    </source>
</evidence>
<feature type="domain" description="Exportin-T C-terminal" evidence="12">
    <location>
        <begin position="323"/>
        <end position="928"/>
    </location>
</feature>
<dbReference type="GO" id="GO:0005643">
    <property type="term" value="C:nuclear pore"/>
    <property type="evidence" value="ECO:0007669"/>
    <property type="project" value="TreeGrafter"/>
</dbReference>
<proteinExistence type="inferred from homology"/>
<keyword evidence="5 10" id="KW-0820">tRNA-binding</keyword>